<dbReference type="OrthoDB" id="6764281at2759"/>
<dbReference type="Pfam" id="PF00067">
    <property type="entry name" value="p450"/>
    <property type="match status" value="1"/>
</dbReference>
<dbReference type="InterPro" id="IPR001128">
    <property type="entry name" value="Cyt_P450"/>
</dbReference>
<gene>
    <name evidence="2" type="ORF">Lalb_Chr16g0388991</name>
</gene>
<evidence type="ECO:0000313" key="3">
    <source>
        <dbReference type="Proteomes" id="UP000447434"/>
    </source>
</evidence>
<dbReference type="InterPro" id="IPR036396">
    <property type="entry name" value="Cyt_P450_sf"/>
</dbReference>
<dbReference type="GO" id="GO:0016705">
    <property type="term" value="F:oxidoreductase activity, acting on paired donors, with incorporation or reduction of molecular oxygen"/>
    <property type="evidence" value="ECO:0007669"/>
    <property type="project" value="InterPro"/>
</dbReference>
<dbReference type="PANTHER" id="PTHR47950">
    <property type="entry name" value="CYTOCHROME P450, FAMILY 76, SUBFAMILY C, POLYPEPTIDE 5-RELATED"/>
    <property type="match status" value="1"/>
</dbReference>
<protein>
    <submittedName>
        <fullName evidence="2">Putative geraniol 8-hydroxylase</fullName>
    </submittedName>
</protein>
<reference evidence="3" key="1">
    <citation type="journal article" date="2020" name="Nat. Commun.">
        <title>Genome sequence of the cluster root forming white lupin.</title>
        <authorList>
            <person name="Hufnagel B."/>
            <person name="Marques A."/>
            <person name="Soriano A."/>
            <person name="Marques L."/>
            <person name="Divol F."/>
            <person name="Doumas P."/>
            <person name="Sallet E."/>
            <person name="Mancinotti D."/>
            <person name="Carrere S."/>
            <person name="Marande W."/>
            <person name="Arribat S."/>
            <person name="Keller J."/>
            <person name="Huneau C."/>
            <person name="Blein T."/>
            <person name="Aime D."/>
            <person name="Laguerre M."/>
            <person name="Taylor J."/>
            <person name="Schubert V."/>
            <person name="Nelson M."/>
            <person name="Geu-Flores F."/>
            <person name="Crespi M."/>
            <person name="Gallardo-Guerrero K."/>
            <person name="Delaux P.-M."/>
            <person name="Salse J."/>
            <person name="Berges H."/>
            <person name="Guyot R."/>
            <person name="Gouzy J."/>
            <person name="Peret B."/>
        </authorList>
    </citation>
    <scope>NUCLEOTIDE SEQUENCE [LARGE SCALE GENOMIC DNA]</scope>
    <source>
        <strain evidence="3">cv. Amiga</strain>
    </source>
</reference>
<dbReference type="InterPro" id="IPR002401">
    <property type="entry name" value="Cyt_P450_E_grp-I"/>
</dbReference>
<name>A0A6A5MMC5_LUPAL</name>
<dbReference type="PRINTS" id="PR00463">
    <property type="entry name" value="EP450I"/>
</dbReference>
<dbReference type="Gene3D" id="1.10.630.10">
    <property type="entry name" value="Cytochrome P450"/>
    <property type="match status" value="1"/>
</dbReference>
<dbReference type="SUPFAM" id="SSF48264">
    <property type="entry name" value="Cytochrome P450"/>
    <property type="match status" value="1"/>
</dbReference>
<dbReference type="GO" id="GO:0004497">
    <property type="term" value="F:monooxygenase activity"/>
    <property type="evidence" value="ECO:0007669"/>
    <property type="project" value="InterPro"/>
</dbReference>
<dbReference type="GO" id="GO:0020037">
    <property type="term" value="F:heme binding"/>
    <property type="evidence" value="ECO:0007669"/>
    <property type="project" value="InterPro"/>
</dbReference>
<dbReference type="EMBL" id="WOCE01000016">
    <property type="protein sequence ID" value="KAE9597665.1"/>
    <property type="molecule type" value="Genomic_DNA"/>
</dbReference>
<organism evidence="2 3">
    <name type="scientific">Lupinus albus</name>
    <name type="common">White lupine</name>
    <name type="synonym">Lupinus termis</name>
    <dbReference type="NCBI Taxonomy" id="3870"/>
    <lineage>
        <taxon>Eukaryota</taxon>
        <taxon>Viridiplantae</taxon>
        <taxon>Streptophyta</taxon>
        <taxon>Embryophyta</taxon>
        <taxon>Tracheophyta</taxon>
        <taxon>Spermatophyta</taxon>
        <taxon>Magnoliopsida</taxon>
        <taxon>eudicotyledons</taxon>
        <taxon>Gunneridae</taxon>
        <taxon>Pentapetalae</taxon>
        <taxon>rosids</taxon>
        <taxon>fabids</taxon>
        <taxon>Fabales</taxon>
        <taxon>Fabaceae</taxon>
        <taxon>Papilionoideae</taxon>
        <taxon>50 kb inversion clade</taxon>
        <taxon>genistoids sensu lato</taxon>
        <taxon>core genistoids</taxon>
        <taxon>Genisteae</taxon>
        <taxon>Lupinus</taxon>
    </lineage>
</organism>
<dbReference type="AlphaFoldDB" id="A0A6A5MMC5"/>
<comment type="caution">
    <text evidence="2">The sequence shown here is derived from an EMBL/GenBank/DDBJ whole genome shotgun (WGS) entry which is preliminary data.</text>
</comment>
<proteinExistence type="inferred from homology"/>
<evidence type="ECO:0000256" key="1">
    <source>
        <dbReference type="ARBA" id="ARBA00010617"/>
    </source>
</evidence>
<keyword evidence="3" id="KW-1185">Reference proteome</keyword>
<dbReference type="GO" id="GO:0005506">
    <property type="term" value="F:iron ion binding"/>
    <property type="evidence" value="ECO:0007669"/>
    <property type="project" value="InterPro"/>
</dbReference>
<comment type="similarity">
    <text evidence="1">Belongs to the cytochrome P450 family.</text>
</comment>
<evidence type="ECO:0000313" key="2">
    <source>
        <dbReference type="EMBL" id="KAE9597665.1"/>
    </source>
</evidence>
<dbReference type="Proteomes" id="UP000447434">
    <property type="component" value="Chromosome 16"/>
</dbReference>
<accession>A0A6A5MMC5</accession>
<sequence length="97" mass="11014">MNEWAIGRNPSFWNNVISFSPERFIGSTIDVIGQNFQFTPCGSGRRKCPASPLAIRMLLSMLGSLINTFDWKLENDMNPKDMDLDQPLRAIPIKINN</sequence>
<dbReference type="PANTHER" id="PTHR47950:SF16">
    <property type="entry name" value="CYTOCHROME P450 FAMILY PROTEIN"/>
    <property type="match status" value="1"/>
</dbReference>